<reference evidence="9" key="3">
    <citation type="journal article" date="2013" name="Nucleic Acids Res.">
        <title>The genome of Anopheles darlingi, the main neotropical malaria vector.</title>
        <authorList>
            <person name="Marinotti O."/>
            <person name="Cerqueira G.C."/>
            <person name="de Almeida L.G."/>
            <person name="Ferro M.I."/>
            <person name="Loreto E.L."/>
            <person name="Zaha A."/>
            <person name="Teixeira S.M."/>
            <person name="Wespiser A.R."/>
            <person name="Almeida E Silva A."/>
            <person name="Schlindwein A.D."/>
            <person name="Pacheco A.C."/>
            <person name="Silva A.L."/>
            <person name="Graveley B.R."/>
            <person name="Walenz B.P."/>
            <person name="Lima Bde A."/>
            <person name="Ribeiro C.A."/>
            <person name="Nunes-Silva C.G."/>
            <person name="de Carvalho C.R."/>
            <person name="Soares C.M."/>
            <person name="de Menezes C.B."/>
            <person name="Matiolli C."/>
            <person name="Caffrey D."/>
            <person name="Araujo D.A."/>
            <person name="de Oliveira D.M."/>
            <person name="Golenbock D."/>
            <person name="Grisard E.C."/>
            <person name="Fantinatti-Garboggini F."/>
            <person name="de Carvalho F.M."/>
            <person name="Barcellos F.G."/>
            <person name="Prosdocimi F."/>
            <person name="May G."/>
            <person name="Azevedo Junior G.M."/>
            <person name="Guimaraes G.M."/>
            <person name="Goldman G.H."/>
            <person name="Padilha I.Q."/>
            <person name="Batista Jda S."/>
            <person name="Ferro J.A."/>
            <person name="Ribeiro J.M."/>
            <person name="Fietto J.L."/>
            <person name="Dabbas K.M."/>
            <person name="Cerdeira L."/>
            <person name="Agnez-Lima L.F."/>
            <person name="Brocchi M."/>
            <person name="de Carvalho M.O."/>
            <person name="Teixeira Mde M."/>
            <person name="Diniz Maia Mde M."/>
            <person name="Goldman M.H."/>
            <person name="Cruz Schneider M.P."/>
            <person name="Felipe M.S."/>
            <person name="Hungria M."/>
            <person name="Nicolas M.F."/>
            <person name="Pereira M."/>
            <person name="Montes M.A."/>
            <person name="Cantao M.E."/>
            <person name="Vincentz M."/>
            <person name="Rafael M.S."/>
            <person name="Silverman N."/>
            <person name="Stoco P.H."/>
            <person name="Souza R.C."/>
            <person name="Vicentini R."/>
            <person name="Gazzinelli R.T."/>
            <person name="Neves Rde O."/>
            <person name="Silva R."/>
            <person name="Astolfi-Filho S."/>
            <person name="Maciel T.E."/>
            <person name="Urmenyi T.P."/>
            <person name="Tadei W.P."/>
            <person name="Camargo E.P."/>
            <person name="de Vasconcelos A.T."/>
        </authorList>
    </citation>
    <scope>NUCLEOTIDE SEQUENCE</scope>
</reference>
<dbReference type="InterPro" id="IPR041400">
    <property type="entry name" value="PARP16_N"/>
</dbReference>
<dbReference type="PANTHER" id="PTHR21328">
    <property type="entry name" value="POLY ADP-RIBOSE POLYMERASE FAMILY, MEMBER PARP"/>
    <property type="match status" value="1"/>
</dbReference>
<evidence type="ECO:0000313" key="11">
    <source>
        <dbReference type="Proteomes" id="UP000000673"/>
    </source>
</evidence>
<keyword evidence="3" id="KW-0548">Nucleotidyltransferase</keyword>
<dbReference type="VEuPathDB" id="VectorBase:ADAR2_000378"/>
<dbReference type="EC" id="2.4.2.-" evidence="6"/>
<feature type="domain" description="PARP catalytic" evidence="8">
    <location>
        <begin position="89"/>
        <end position="286"/>
    </location>
</feature>
<reference evidence="9" key="2">
    <citation type="submission" date="2010-05" db="EMBL/GenBank/DDBJ databases">
        <authorList>
            <person name="Almeida L.G."/>
            <person name="Nicolas M.F."/>
            <person name="Souza R.C."/>
            <person name="Vasconcelos A.T.R."/>
        </authorList>
    </citation>
    <scope>NUCLEOTIDE SEQUENCE</scope>
</reference>
<keyword evidence="7" id="KW-0472">Membrane</keyword>
<reference evidence="10" key="4">
    <citation type="submission" date="2015-06" db="UniProtKB">
        <authorList>
            <consortium name="EnsemblMetazoa"/>
        </authorList>
    </citation>
    <scope>IDENTIFICATION</scope>
</reference>
<dbReference type="AlphaFoldDB" id="W5JU77"/>
<dbReference type="HOGENOM" id="CLU_053263_0_0_1"/>
<dbReference type="PROSITE" id="PS51059">
    <property type="entry name" value="PARP_CATALYTIC"/>
    <property type="match status" value="1"/>
</dbReference>
<dbReference type="eggNOG" id="ENOG502QPKE">
    <property type="taxonomic scope" value="Eukaryota"/>
</dbReference>
<keyword evidence="4 6" id="KW-0520">NAD</keyword>
<dbReference type="Gene3D" id="3.90.228.10">
    <property type="match status" value="1"/>
</dbReference>
<keyword evidence="7" id="KW-1133">Transmembrane helix</keyword>
<dbReference type="VEuPathDB" id="VectorBase:ADAC001939"/>
<protein>
    <recommendedName>
        <fullName evidence="6">Poly [ADP-ribose] polymerase</fullName>
        <shortName evidence="6">PARP</shortName>
        <ecNumber evidence="6">2.4.2.-</ecNumber>
    </recommendedName>
</protein>
<evidence type="ECO:0000256" key="5">
    <source>
        <dbReference type="ARBA" id="ARBA00024347"/>
    </source>
</evidence>
<evidence type="ECO:0000256" key="3">
    <source>
        <dbReference type="ARBA" id="ARBA00022695"/>
    </source>
</evidence>
<evidence type="ECO:0000313" key="10">
    <source>
        <dbReference type="EnsemblMetazoa" id="ADAC001939-PA"/>
    </source>
</evidence>
<organism evidence="9">
    <name type="scientific">Anopheles darlingi</name>
    <name type="common">Mosquito</name>
    <dbReference type="NCBI Taxonomy" id="43151"/>
    <lineage>
        <taxon>Eukaryota</taxon>
        <taxon>Metazoa</taxon>
        <taxon>Ecdysozoa</taxon>
        <taxon>Arthropoda</taxon>
        <taxon>Hexapoda</taxon>
        <taxon>Insecta</taxon>
        <taxon>Pterygota</taxon>
        <taxon>Neoptera</taxon>
        <taxon>Endopterygota</taxon>
        <taxon>Diptera</taxon>
        <taxon>Nematocera</taxon>
        <taxon>Culicoidea</taxon>
        <taxon>Culicidae</taxon>
        <taxon>Anophelinae</taxon>
        <taxon>Anopheles</taxon>
    </lineage>
</organism>
<evidence type="ECO:0000256" key="1">
    <source>
        <dbReference type="ARBA" id="ARBA00022676"/>
    </source>
</evidence>
<dbReference type="GO" id="GO:0003950">
    <property type="term" value="F:NAD+ poly-ADP-ribosyltransferase activity"/>
    <property type="evidence" value="ECO:0007669"/>
    <property type="project" value="UniProtKB-UniRule"/>
</dbReference>
<reference evidence="9 11" key="1">
    <citation type="journal article" date="2010" name="BMC Genomics">
        <title>Combination of measures distinguishes pre-miRNAs from other stem-loops in the genome of the newly sequenced Anopheles darlingi.</title>
        <authorList>
            <person name="Mendes N.D."/>
            <person name="Freitas A.T."/>
            <person name="Vasconcelos A.T."/>
            <person name="Sagot M.F."/>
        </authorList>
    </citation>
    <scope>NUCLEOTIDE SEQUENCE</scope>
</reference>
<evidence type="ECO:0000256" key="6">
    <source>
        <dbReference type="RuleBase" id="RU362114"/>
    </source>
</evidence>
<feature type="transmembrane region" description="Helical" evidence="7">
    <location>
        <begin position="332"/>
        <end position="349"/>
    </location>
</feature>
<dbReference type="InterPro" id="IPR051838">
    <property type="entry name" value="ARTD_PARP"/>
</dbReference>
<proteinExistence type="inferred from homology"/>
<evidence type="ECO:0000256" key="7">
    <source>
        <dbReference type="SAM" id="Phobius"/>
    </source>
</evidence>
<dbReference type="EMBL" id="ADMH02000483">
    <property type="protein sequence ID" value="ETN66314.1"/>
    <property type="molecule type" value="Genomic_DNA"/>
</dbReference>
<evidence type="ECO:0000259" key="8">
    <source>
        <dbReference type="PROSITE" id="PS51059"/>
    </source>
</evidence>
<evidence type="ECO:0000313" key="9">
    <source>
        <dbReference type="EMBL" id="ETN66314.1"/>
    </source>
</evidence>
<dbReference type="STRING" id="43151.W5JU77"/>
<dbReference type="InterPro" id="IPR012317">
    <property type="entry name" value="Poly(ADP-ribose)pol_cat_dom"/>
</dbReference>
<keyword evidence="11" id="KW-1185">Reference proteome</keyword>
<keyword evidence="2 6" id="KW-0808">Transferase</keyword>
<dbReference type="SUPFAM" id="SSF56399">
    <property type="entry name" value="ADP-ribosylation"/>
    <property type="match status" value="1"/>
</dbReference>
<gene>
    <name evidence="9" type="ORF">AND_001939</name>
</gene>
<dbReference type="GO" id="GO:0016779">
    <property type="term" value="F:nucleotidyltransferase activity"/>
    <property type="evidence" value="ECO:0007669"/>
    <property type="project" value="UniProtKB-KW"/>
</dbReference>
<evidence type="ECO:0000256" key="2">
    <source>
        <dbReference type="ARBA" id="ARBA00022679"/>
    </source>
</evidence>
<keyword evidence="1 6" id="KW-0328">Glycosyltransferase</keyword>
<dbReference type="Proteomes" id="UP000000673">
    <property type="component" value="Unassembled WGS sequence"/>
</dbReference>
<sequence length="382" mass="42550">MESSSSPTLIEGKRRALKEAISRDPAAADLRFSLFVSAARSFRYDSCLQPFPPDFIVKGEKNIDQLCRVIETIPPISELANDLTGGLGADDERAVSLLHWIFCGQPLYPALRTVPRSSHDEVLAKCPCHAKYQQPSHIFEVVHRDDQSAERLFRENATHFRTRHAYHGSRLFNFHSILQYGLQQHLNKVSMFGQGIYLSAELHVSQMFASTGSAWNRSTLGTHLSCIALCEYVDNPNYVVSQEGTPSPEGSSDSSFPERYVLVKNNEMVQVRYLLLYGTTKEAKASLPQQPVTTALATNNTTTDPAVHPAAAAYLRARPPSRFVQWFADNKGFALIGGYVGLLLIVGFVNSRNAHYVKELFLQQLNHVCNAVLGLRPNEGDQ</sequence>
<accession>W5JU77</accession>
<dbReference type="EnsemblMetazoa" id="ADAC001939-RA">
    <property type="protein sequence ID" value="ADAC001939-PA"/>
    <property type="gene ID" value="ADAC001939"/>
</dbReference>
<keyword evidence="7" id="KW-0812">Transmembrane</keyword>
<comment type="similarity">
    <text evidence="5">Belongs to the ARTD/PARP family.</text>
</comment>
<dbReference type="OMA" id="LLYGQSC"/>
<dbReference type="Pfam" id="PF18084">
    <property type="entry name" value="ARTD15_N"/>
    <property type="match status" value="1"/>
</dbReference>
<name>W5JU77_ANODA</name>
<dbReference type="Pfam" id="PF00644">
    <property type="entry name" value="PARP"/>
    <property type="match status" value="1"/>
</dbReference>
<evidence type="ECO:0000256" key="4">
    <source>
        <dbReference type="ARBA" id="ARBA00023027"/>
    </source>
</evidence>